<dbReference type="AlphaFoldDB" id="A0A2Z7DBD8"/>
<evidence type="ECO:0000313" key="1">
    <source>
        <dbReference type="EMBL" id="KZV54321.1"/>
    </source>
</evidence>
<accession>A0A2Z7DBD8</accession>
<organism evidence="1 2">
    <name type="scientific">Dorcoceras hygrometricum</name>
    <dbReference type="NCBI Taxonomy" id="472368"/>
    <lineage>
        <taxon>Eukaryota</taxon>
        <taxon>Viridiplantae</taxon>
        <taxon>Streptophyta</taxon>
        <taxon>Embryophyta</taxon>
        <taxon>Tracheophyta</taxon>
        <taxon>Spermatophyta</taxon>
        <taxon>Magnoliopsida</taxon>
        <taxon>eudicotyledons</taxon>
        <taxon>Gunneridae</taxon>
        <taxon>Pentapetalae</taxon>
        <taxon>asterids</taxon>
        <taxon>lamiids</taxon>
        <taxon>Lamiales</taxon>
        <taxon>Gesneriaceae</taxon>
        <taxon>Didymocarpoideae</taxon>
        <taxon>Trichosporeae</taxon>
        <taxon>Loxocarpinae</taxon>
        <taxon>Dorcoceras</taxon>
    </lineage>
</organism>
<proteinExistence type="predicted"/>
<keyword evidence="1" id="KW-0808">Transferase</keyword>
<keyword evidence="2" id="KW-1185">Reference proteome</keyword>
<sequence length="105" mass="11693">MERFVPAVGFDRHQLLRDLVTDLCCSDFVVAAVCGNCSSGAGELRMLSLFYDCNCSIQLLQPCPLVIVVLFLPDFEGERQYRTLISLLGSNSAHVIKVKKSLQRI</sequence>
<dbReference type="EMBL" id="KQ989536">
    <property type="protein sequence ID" value="KZV54321.1"/>
    <property type="molecule type" value="Genomic_DNA"/>
</dbReference>
<protein>
    <submittedName>
        <fullName evidence="1">Diacylglycerol kinase</fullName>
    </submittedName>
</protein>
<reference evidence="1 2" key="1">
    <citation type="journal article" date="2015" name="Proc. Natl. Acad. Sci. U.S.A.">
        <title>The resurrection genome of Boea hygrometrica: A blueprint for survival of dehydration.</title>
        <authorList>
            <person name="Xiao L."/>
            <person name="Yang G."/>
            <person name="Zhang L."/>
            <person name="Yang X."/>
            <person name="Zhao S."/>
            <person name="Ji Z."/>
            <person name="Zhou Q."/>
            <person name="Hu M."/>
            <person name="Wang Y."/>
            <person name="Chen M."/>
            <person name="Xu Y."/>
            <person name="Jin H."/>
            <person name="Xiao X."/>
            <person name="Hu G."/>
            <person name="Bao F."/>
            <person name="Hu Y."/>
            <person name="Wan P."/>
            <person name="Li L."/>
            <person name="Deng X."/>
            <person name="Kuang T."/>
            <person name="Xiang C."/>
            <person name="Zhu J.K."/>
            <person name="Oliver M.J."/>
            <person name="He Y."/>
        </authorList>
    </citation>
    <scope>NUCLEOTIDE SEQUENCE [LARGE SCALE GENOMIC DNA]</scope>
    <source>
        <strain evidence="2">cv. XS01</strain>
    </source>
</reference>
<name>A0A2Z7DBD8_9LAMI</name>
<evidence type="ECO:0000313" key="2">
    <source>
        <dbReference type="Proteomes" id="UP000250235"/>
    </source>
</evidence>
<keyword evidence="1" id="KW-0418">Kinase</keyword>
<dbReference type="Proteomes" id="UP000250235">
    <property type="component" value="Unassembled WGS sequence"/>
</dbReference>
<dbReference type="GO" id="GO:0016301">
    <property type="term" value="F:kinase activity"/>
    <property type="evidence" value="ECO:0007669"/>
    <property type="project" value="UniProtKB-KW"/>
</dbReference>
<gene>
    <name evidence="1" type="ORF">F511_33040</name>
</gene>